<feature type="domain" description="Hemerythrin-like" evidence="2">
    <location>
        <begin position="85"/>
        <end position="152"/>
    </location>
</feature>
<dbReference type="AlphaFoldDB" id="A0AAD5WQ97"/>
<evidence type="ECO:0000313" key="4">
    <source>
        <dbReference type="Proteomes" id="UP001201980"/>
    </source>
</evidence>
<dbReference type="CDD" id="cd12108">
    <property type="entry name" value="Hr-like"/>
    <property type="match status" value="1"/>
</dbReference>
<proteinExistence type="predicted"/>
<dbReference type="EMBL" id="JAKWBI020000206">
    <property type="protein sequence ID" value="KAJ2899133.1"/>
    <property type="molecule type" value="Genomic_DNA"/>
</dbReference>
<protein>
    <recommendedName>
        <fullName evidence="2">Hemerythrin-like domain-containing protein</fullName>
    </recommendedName>
</protein>
<dbReference type="InterPro" id="IPR012312">
    <property type="entry name" value="Hemerythrin-like"/>
</dbReference>
<evidence type="ECO:0000313" key="3">
    <source>
        <dbReference type="EMBL" id="KAJ2899133.1"/>
    </source>
</evidence>
<evidence type="ECO:0000256" key="1">
    <source>
        <dbReference type="SAM" id="MobiDB-lite"/>
    </source>
</evidence>
<dbReference type="PANTHER" id="PTHR38048:SF1">
    <property type="entry name" value="HEMERYTHRIN-LIKE DOMAIN-CONTAINING PROTEIN"/>
    <property type="match status" value="1"/>
</dbReference>
<feature type="compositionally biased region" description="Basic and acidic residues" evidence="1">
    <location>
        <begin position="39"/>
        <end position="53"/>
    </location>
</feature>
<feature type="region of interest" description="Disordered" evidence="1">
    <location>
        <begin position="1"/>
        <end position="75"/>
    </location>
</feature>
<organism evidence="3 4">
    <name type="scientific">Zalerion maritima</name>
    <dbReference type="NCBI Taxonomy" id="339359"/>
    <lineage>
        <taxon>Eukaryota</taxon>
        <taxon>Fungi</taxon>
        <taxon>Dikarya</taxon>
        <taxon>Ascomycota</taxon>
        <taxon>Pezizomycotina</taxon>
        <taxon>Sordariomycetes</taxon>
        <taxon>Lulworthiomycetidae</taxon>
        <taxon>Lulworthiales</taxon>
        <taxon>Lulworthiaceae</taxon>
        <taxon>Zalerion</taxon>
    </lineage>
</organism>
<reference evidence="3" key="1">
    <citation type="submission" date="2022-07" db="EMBL/GenBank/DDBJ databases">
        <title>Draft genome sequence of Zalerion maritima ATCC 34329, a (micro)plastics degrading marine fungus.</title>
        <authorList>
            <person name="Paco A."/>
            <person name="Goncalves M.F.M."/>
            <person name="Rocha-Santos T.A.P."/>
            <person name="Alves A."/>
        </authorList>
    </citation>
    <scope>NUCLEOTIDE SEQUENCE</scope>
    <source>
        <strain evidence="3">ATCC 34329</strain>
    </source>
</reference>
<dbReference type="Gene3D" id="1.20.120.520">
    <property type="entry name" value="nmb1532 protein domain like"/>
    <property type="match status" value="1"/>
</dbReference>
<feature type="compositionally biased region" description="Acidic residues" evidence="1">
    <location>
        <begin position="58"/>
        <end position="67"/>
    </location>
</feature>
<keyword evidence="4" id="KW-1185">Reference proteome</keyword>
<feature type="compositionally biased region" description="Low complexity" evidence="1">
    <location>
        <begin position="25"/>
        <end position="34"/>
    </location>
</feature>
<dbReference type="Proteomes" id="UP001201980">
    <property type="component" value="Unassembled WGS sequence"/>
</dbReference>
<name>A0AAD5WQ97_9PEZI</name>
<dbReference type="InterPro" id="IPR053206">
    <property type="entry name" value="Dimeric_xanthone_biosynth"/>
</dbReference>
<evidence type="ECO:0000259" key="2">
    <source>
        <dbReference type="Pfam" id="PF01814"/>
    </source>
</evidence>
<dbReference type="Pfam" id="PF01814">
    <property type="entry name" value="Hemerythrin"/>
    <property type="match status" value="1"/>
</dbReference>
<gene>
    <name evidence="3" type="ORF">MKZ38_003380</name>
</gene>
<dbReference type="PANTHER" id="PTHR38048">
    <property type="entry name" value="EXPRESSED PROTEIN"/>
    <property type="match status" value="1"/>
</dbReference>
<comment type="caution">
    <text evidence="3">The sequence shown here is derived from an EMBL/GenBank/DDBJ whole genome shotgun (WGS) entry which is preliminary data.</text>
</comment>
<accession>A0AAD5WQ97</accession>
<sequence length="261" mass="29513">MADEPLDSTSMKADEEAPAAGTGGADSTAAVDAGSGKGKAVEEEICEDAKKADSVSGETEEEDEEKEEQLPPLSAHEFKQYNRLAEHMDYFHNHFRQTWTRLYTAASNNKRPPGTSLRQFLDEGLQLISHLTAHHNIEETYLFPVLAKKMPEFRSNLPPDSPYLKAPVTSSMKNSKGEGSKKRQAVLIQQHRLIHEGMDVFEAYLRSVKSGETDFEMSALKEKMNSWGDVLWEHLDLEVKTLGAENMRRYWSLDEIRRIPM</sequence>